<proteinExistence type="predicted"/>
<comment type="caution">
    <text evidence="1">The sequence shown here is derived from an EMBL/GenBank/DDBJ whole genome shotgun (WGS) entry which is preliminary data.</text>
</comment>
<keyword evidence="2" id="KW-1185">Reference proteome</keyword>
<protein>
    <submittedName>
        <fullName evidence="1">Uncharacterized protein</fullName>
    </submittedName>
</protein>
<dbReference type="Proteomes" id="UP000189940">
    <property type="component" value="Unassembled WGS sequence"/>
</dbReference>
<dbReference type="RefSeq" id="WP_079445879.1">
    <property type="nucleotide sequence ID" value="NZ_JAVDPZ010000010.1"/>
</dbReference>
<dbReference type="STRING" id="29421.B2M20_04465"/>
<dbReference type="AlphaFoldDB" id="A0A1V4I1C7"/>
<gene>
    <name evidence="1" type="ORF">B2M20_04465</name>
</gene>
<evidence type="ECO:0000313" key="1">
    <source>
        <dbReference type="EMBL" id="OPH83919.1"/>
    </source>
</evidence>
<organism evidence="1 2">
    <name type="scientific">Nitrobacter vulgaris</name>
    <dbReference type="NCBI Taxonomy" id="29421"/>
    <lineage>
        <taxon>Bacteria</taxon>
        <taxon>Pseudomonadati</taxon>
        <taxon>Pseudomonadota</taxon>
        <taxon>Alphaproteobacteria</taxon>
        <taxon>Hyphomicrobiales</taxon>
        <taxon>Nitrobacteraceae</taxon>
        <taxon>Nitrobacter</taxon>
    </lineage>
</organism>
<reference evidence="1 2" key="1">
    <citation type="submission" date="2017-02" db="EMBL/GenBank/DDBJ databases">
        <title>Genome sequence of the nitrite-oxidizing bacterium Nitrobacter vulgaris strain Ab1.</title>
        <authorList>
            <person name="Mellbye B.L."/>
            <person name="Davis E.W."/>
            <person name="Spieck E."/>
            <person name="Chang J.H."/>
            <person name="Bottomley P.J."/>
            <person name="Sayavedra-Soto L.A."/>
        </authorList>
    </citation>
    <scope>NUCLEOTIDE SEQUENCE [LARGE SCALE GENOMIC DNA]</scope>
    <source>
        <strain evidence="1 2">Ab1</strain>
    </source>
</reference>
<name>A0A1V4I1C7_NITVU</name>
<sequence>MMRSRGSSGWFGGRFAPVASSRLTNAVAASLAIAAFAVVLSVAFAMMSIKVAMAMPIGI</sequence>
<evidence type="ECO:0000313" key="2">
    <source>
        <dbReference type="Proteomes" id="UP000189940"/>
    </source>
</evidence>
<dbReference type="EMBL" id="MWPQ01000019">
    <property type="protein sequence ID" value="OPH83919.1"/>
    <property type="molecule type" value="Genomic_DNA"/>
</dbReference>
<accession>A0A1V4I1C7</accession>